<name>A0A0K2SNR3_LIMPI</name>
<reference evidence="2" key="1">
    <citation type="submission" date="2015-07" db="EMBL/GenBank/DDBJ databases">
        <title>Complete genome sequence and phylogenetic analysis of Limnochorda pilosa.</title>
        <authorList>
            <person name="Watanabe M."/>
            <person name="Kojima H."/>
            <person name="Fukui M."/>
        </authorList>
    </citation>
    <scope>NUCLEOTIDE SEQUENCE [LARGE SCALE GENOMIC DNA]</scope>
    <source>
        <strain evidence="2">HC45</strain>
    </source>
</reference>
<reference evidence="2" key="2">
    <citation type="journal article" date="2016" name="Int. J. Syst. Evol. Microbiol.">
        <title>Complete genome sequence and cell structure of Limnochorda pilosa, a Gram-negative spore-former within the phylum Firmicutes.</title>
        <authorList>
            <person name="Watanabe M."/>
            <person name="Kojima H."/>
            <person name="Fukui M."/>
        </authorList>
    </citation>
    <scope>NUCLEOTIDE SEQUENCE [LARGE SCALE GENOMIC DNA]</scope>
    <source>
        <strain evidence="2">HC45</strain>
    </source>
</reference>
<dbReference type="InterPro" id="IPR021373">
    <property type="entry name" value="DUF2993"/>
</dbReference>
<dbReference type="STRING" id="1555112.LIP_2944"/>
<evidence type="ECO:0000313" key="2">
    <source>
        <dbReference type="Proteomes" id="UP000065807"/>
    </source>
</evidence>
<dbReference type="Pfam" id="PF11209">
    <property type="entry name" value="LmeA"/>
    <property type="match status" value="1"/>
</dbReference>
<protein>
    <recommendedName>
        <fullName evidence="3">DUF2993 domain-containing protein</fullName>
    </recommendedName>
</protein>
<dbReference type="AlphaFoldDB" id="A0A0K2SNR3"/>
<keyword evidence="2" id="KW-1185">Reference proteome</keyword>
<sequence length="239" mass="25919">MRRAARITGLVLALGLAAQVLLPPATGALLGRLLRSDLKAEGPVIVRVSSMPALELLVGRVDRLRVDARAIHLDDLAVDTLLADVSDLWVDVPSLLQGRFATGGQGEARARLVLTEEGLNQYLWTKVDPSRRFSIRLAQEGAALEGSFLGPVLPVRVEGRLLLEGPAHIRFQPERVSVREAELPQPLLRVLGEELVFPVDVEQLPVEIGLDDLTMGDGWLVATGSSEALNRKEGREGEV</sequence>
<gene>
    <name evidence="1" type="ORF">LIP_2944</name>
</gene>
<dbReference type="Proteomes" id="UP000065807">
    <property type="component" value="Chromosome"/>
</dbReference>
<proteinExistence type="predicted"/>
<accession>A0A0K2SNR3</accession>
<evidence type="ECO:0000313" key="1">
    <source>
        <dbReference type="EMBL" id="BAS28773.1"/>
    </source>
</evidence>
<organism evidence="1 2">
    <name type="scientific">Limnochorda pilosa</name>
    <dbReference type="NCBI Taxonomy" id="1555112"/>
    <lineage>
        <taxon>Bacteria</taxon>
        <taxon>Bacillati</taxon>
        <taxon>Bacillota</taxon>
        <taxon>Limnochordia</taxon>
        <taxon>Limnochordales</taxon>
        <taxon>Limnochordaceae</taxon>
        <taxon>Limnochorda</taxon>
    </lineage>
</organism>
<evidence type="ECO:0008006" key="3">
    <source>
        <dbReference type="Google" id="ProtNLM"/>
    </source>
</evidence>
<dbReference type="EMBL" id="AP014924">
    <property type="protein sequence ID" value="BAS28773.1"/>
    <property type="molecule type" value="Genomic_DNA"/>
</dbReference>
<dbReference type="KEGG" id="lpil:LIP_2944"/>